<dbReference type="CDD" id="cd01638">
    <property type="entry name" value="CysQ"/>
    <property type="match status" value="1"/>
</dbReference>
<dbReference type="GO" id="GO:0046854">
    <property type="term" value="P:phosphatidylinositol phosphate biosynthetic process"/>
    <property type="evidence" value="ECO:0007669"/>
    <property type="project" value="InterPro"/>
</dbReference>
<comment type="similarity">
    <text evidence="1">Belongs to the inositol monophosphatase superfamily.</text>
</comment>
<accession>A0A840NZE3</accession>
<protein>
    <submittedName>
        <fullName evidence="6">Myo-inositol-1(Or 4)-monophosphatase</fullName>
        <ecNumber evidence="6">3.1.3.25</ecNumber>
    </submittedName>
</protein>
<dbReference type="PANTHER" id="PTHR20854:SF4">
    <property type="entry name" value="INOSITOL-1-MONOPHOSPHATASE-RELATED"/>
    <property type="match status" value="1"/>
</dbReference>
<feature type="binding site" evidence="5">
    <location>
        <position position="211"/>
    </location>
    <ligand>
        <name>Mg(2+)</name>
        <dbReference type="ChEBI" id="CHEBI:18420"/>
        <label>1</label>
        <note>catalytic</note>
    </ligand>
</feature>
<dbReference type="PROSITE" id="PS00629">
    <property type="entry name" value="IMP_1"/>
    <property type="match status" value="1"/>
</dbReference>
<keyword evidence="2 5" id="KW-0479">Metal-binding</keyword>
<dbReference type="SUPFAM" id="SSF56655">
    <property type="entry name" value="Carbohydrate phosphatase"/>
    <property type="match status" value="1"/>
</dbReference>
<dbReference type="GO" id="GO:0007165">
    <property type="term" value="P:signal transduction"/>
    <property type="evidence" value="ECO:0007669"/>
    <property type="project" value="TreeGrafter"/>
</dbReference>
<evidence type="ECO:0000313" key="7">
    <source>
        <dbReference type="Proteomes" id="UP000561417"/>
    </source>
</evidence>
<dbReference type="Proteomes" id="UP000561417">
    <property type="component" value="Unassembled WGS sequence"/>
</dbReference>
<dbReference type="Gene3D" id="3.40.190.80">
    <property type="match status" value="1"/>
</dbReference>
<gene>
    <name evidence="6" type="ORF">HNQ69_000558</name>
</gene>
<evidence type="ECO:0000256" key="2">
    <source>
        <dbReference type="ARBA" id="ARBA00022723"/>
    </source>
</evidence>
<dbReference type="GO" id="GO:0008934">
    <property type="term" value="F:inositol monophosphate 1-phosphatase activity"/>
    <property type="evidence" value="ECO:0007669"/>
    <property type="project" value="TreeGrafter"/>
</dbReference>
<organism evidence="6 7">
    <name type="scientific">Bartonella callosciuri</name>
    <dbReference type="NCBI Taxonomy" id="686223"/>
    <lineage>
        <taxon>Bacteria</taxon>
        <taxon>Pseudomonadati</taxon>
        <taxon>Pseudomonadota</taxon>
        <taxon>Alphaproteobacteria</taxon>
        <taxon>Hyphomicrobiales</taxon>
        <taxon>Bartonellaceae</taxon>
        <taxon>Bartonella</taxon>
    </lineage>
</organism>
<evidence type="ECO:0000313" key="6">
    <source>
        <dbReference type="EMBL" id="MBB5073437.1"/>
    </source>
</evidence>
<feature type="binding site" evidence="5">
    <location>
        <position position="90"/>
    </location>
    <ligand>
        <name>Mg(2+)</name>
        <dbReference type="ChEBI" id="CHEBI:18420"/>
        <label>2</label>
    </ligand>
</feature>
<name>A0A840NZE3_9HYPH</name>
<dbReference type="EMBL" id="JACHIM010000002">
    <property type="protein sequence ID" value="MBB5073437.1"/>
    <property type="molecule type" value="Genomic_DNA"/>
</dbReference>
<sequence length="267" mass="29569">MQENNTHHSSDLNLLLDVCREAGDLAMGYFGSALNVWIKEGNSPVSEADFAVDHFLKEKLLGARPNYGWISEETKDDRGQEVYERYFVVDPIDGTRGFLSGSTYWCISIAIIENKYPIVGVVQCPAQGDIYAAVAGGGATLNGTELPLLASQINRKYKISLDKSLAQKLPDDFRNKVSFYQDIPSLTYRIVLAAQNEIDIVLVRPNCHAWDIAAADLILRECGGCFLSLDASFISYGIVPYQYGLLIAGKNNCCKDMLDIVRKVKLV</sequence>
<evidence type="ECO:0000256" key="3">
    <source>
        <dbReference type="ARBA" id="ARBA00022801"/>
    </source>
</evidence>
<feature type="binding site" evidence="5">
    <location>
        <position position="72"/>
    </location>
    <ligand>
        <name>Mg(2+)</name>
        <dbReference type="ChEBI" id="CHEBI:18420"/>
        <label>1</label>
        <note>catalytic</note>
    </ligand>
</feature>
<reference evidence="6 7" key="1">
    <citation type="submission" date="2020-08" db="EMBL/GenBank/DDBJ databases">
        <title>Genomic Encyclopedia of Type Strains, Phase IV (KMG-IV): sequencing the most valuable type-strain genomes for metagenomic binning, comparative biology and taxonomic classification.</title>
        <authorList>
            <person name="Goeker M."/>
        </authorList>
    </citation>
    <scope>NUCLEOTIDE SEQUENCE [LARGE SCALE GENOMIC DNA]</scope>
    <source>
        <strain evidence="6 7">DSM 28538</strain>
    </source>
</reference>
<comment type="caution">
    <text evidence="6">The sequence shown here is derived from an EMBL/GenBank/DDBJ whole genome shotgun (WGS) entry which is preliminary data.</text>
</comment>
<dbReference type="InterPro" id="IPR020583">
    <property type="entry name" value="Inositol_monoP_metal-BS"/>
</dbReference>
<dbReference type="PANTHER" id="PTHR20854">
    <property type="entry name" value="INOSITOL MONOPHOSPHATASE"/>
    <property type="match status" value="1"/>
</dbReference>
<dbReference type="GO" id="GO:0046872">
    <property type="term" value="F:metal ion binding"/>
    <property type="evidence" value="ECO:0007669"/>
    <property type="project" value="UniProtKB-KW"/>
</dbReference>
<dbReference type="PROSITE" id="PS00630">
    <property type="entry name" value="IMP_2"/>
    <property type="match status" value="1"/>
</dbReference>
<dbReference type="AlphaFoldDB" id="A0A840NZE3"/>
<dbReference type="GO" id="GO:0006020">
    <property type="term" value="P:inositol metabolic process"/>
    <property type="evidence" value="ECO:0007669"/>
    <property type="project" value="TreeGrafter"/>
</dbReference>
<feature type="binding site" evidence="5">
    <location>
        <position position="93"/>
    </location>
    <ligand>
        <name>Mg(2+)</name>
        <dbReference type="ChEBI" id="CHEBI:18420"/>
        <label>2</label>
    </ligand>
</feature>
<comment type="cofactor">
    <cofactor evidence="5">
        <name>Mg(2+)</name>
        <dbReference type="ChEBI" id="CHEBI:18420"/>
    </cofactor>
</comment>
<dbReference type="PRINTS" id="PR00377">
    <property type="entry name" value="IMPHPHTASES"/>
</dbReference>
<evidence type="ECO:0000256" key="5">
    <source>
        <dbReference type="PIRSR" id="PIRSR600760-2"/>
    </source>
</evidence>
<feature type="binding site" evidence="5">
    <location>
        <position position="92"/>
    </location>
    <ligand>
        <name>Mg(2+)</name>
        <dbReference type="ChEBI" id="CHEBI:18420"/>
        <label>1</label>
        <note>catalytic</note>
    </ligand>
</feature>
<evidence type="ECO:0000256" key="1">
    <source>
        <dbReference type="ARBA" id="ARBA00009759"/>
    </source>
</evidence>
<dbReference type="EC" id="3.1.3.25" evidence="6"/>
<dbReference type="InterPro" id="IPR000760">
    <property type="entry name" value="Inositol_monophosphatase-like"/>
</dbReference>
<proteinExistence type="inferred from homology"/>
<dbReference type="Gene3D" id="3.30.540.10">
    <property type="entry name" value="Fructose-1,6-Bisphosphatase, subunit A, domain 1"/>
    <property type="match status" value="1"/>
</dbReference>
<dbReference type="RefSeq" id="WP_183228521.1">
    <property type="nucleotide sequence ID" value="NZ_JACHIM010000002.1"/>
</dbReference>
<keyword evidence="4 5" id="KW-0460">Magnesium</keyword>
<keyword evidence="7" id="KW-1185">Reference proteome</keyword>
<dbReference type="Pfam" id="PF00459">
    <property type="entry name" value="Inositol_P"/>
    <property type="match status" value="1"/>
</dbReference>
<keyword evidence="3 6" id="KW-0378">Hydrolase</keyword>
<dbReference type="InterPro" id="IPR020550">
    <property type="entry name" value="Inositol_monophosphatase_CS"/>
</dbReference>
<evidence type="ECO:0000256" key="4">
    <source>
        <dbReference type="ARBA" id="ARBA00022842"/>
    </source>
</evidence>